<evidence type="ECO:0000313" key="2">
    <source>
        <dbReference type="EMBL" id="OYR28810.1"/>
    </source>
</evidence>
<proteinExistence type="inferred from homology"/>
<name>A0A256GPB8_9HYPH</name>
<protein>
    <submittedName>
        <fullName evidence="2">KlcA</fullName>
    </submittedName>
</protein>
<dbReference type="RefSeq" id="WP_094543282.1">
    <property type="nucleotide sequence ID" value="NZ_JBHEEM010000016.1"/>
</dbReference>
<dbReference type="InterPro" id="IPR004914">
    <property type="entry name" value="Antirestrict"/>
</dbReference>
<dbReference type="Proteomes" id="UP000216188">
    <property type="component" value="Unassembled WGS sequence"/>
</dbReference>
<keyword evidence="3" id="KW-1185">Reference proteome</keyword>
<dbReference type="InterPro" id="IPR042297">
    <property type="entry name" value="Antirestriction_sf"/>
</dbReference>
<sequence>MTLQTSARHFATLVPYDRRENFLPTLFGLRHLIIAENAVYHFMERLSPYDYGGGFWDFFELRGRPLFLAPTSRKRMRIESGITEFRGEVSAEAAGIIATLFVLSHLSIQYESDHLAEGYHRLHDYLDGHPEASAIYQAID</sequence>
<evidence type="ECO:0000256" key="1">
    <source>
        <dbReference type="ARBA" id="ARBA00008618"/>
    </source>
</evidence>
<evidence type="ECO:0000313" key="3">
    <source>
        <dbReference type="Proteomes" id="UP000216188"/>
    </source>
</evidence>
<reference evidence="2 3" key="1">
    <citation type="submission" date="2017-07" db="EMBL/GenBank/DDBJ databases">
        <title>Phylogenetic study on the rhizospheric bacterium Ochrobactrum sp. A44.</title>
        <authorList>
            <person name="Krzyzanowska D.M."/>
            <person name="Ossowicki A."/>
            <person name="Rajewska M."/>
            <person name="Maciag T."/>
            <person name="Kaczynski Z."/>
            <person name="Czerwicka M."/>
            <person name="Jafra S."/>
        </authorList>
    </citation>
    <scope>NUCLEOTIDE SEQUENCE [LARGE SCALE GENOMIC DNA]</scope>
    <source>
        <strain evidence="2 3">CCUG 30717</strain>
    </source>
</reference>
<dbReference type="Gene3D" id="3.30.70.3580">
    <property type="entry name" value="Antirestriction protein"/>
    <property type="match status" value="1"/>
</dbReference>
<accession>A0A256GPB8</accession>
<dbReference type="AlphaFoldDB" id="A0A256GPB8"/>
<dbReference type="Pfam" id="PF03230">
    <property type="entry name" value="Antirestrict"/>
    <property type="match status" value="1"/>
</dbReference>
<gene>
    <name evidence="2" type="primary">klcA</name>
    <name evidence="2" type="ORF">CEV34_0845</name>
</gene>
<comment type="caution">
    <text evidence="2">The sequence shown here is derived from an EMBL/GenBank/DDBJ whole genome shotgun (WGS) entry which is preliminary data.</text>
</comment>
<dbReference type="EMBL" id="NNRM01000012">
    <property type="protein sequence ID" value="OYR28810.1"/>
    <property type="molecule type" value="Genomic_DNA"/>
</dbReference>
<comment type="similarity">
    <text evidence="1">Belongs to the antirestriction protein family.</text>
</comment>
<organism evidence="2 3">
    <name type="scientific">Brucella pseudogrignonensis</name>
    <dbReference type="NCBI Taxonomy" id="419475"/>
    <lineage>
        <taxon>Bacteria</taxon>
        <taxon>Pseudomonadati</taxon>
        <taxon>Pseudomonadota</taxon>
        <taxon>Alphaproteobacteria</taxon>
        <taxon>Hyphomicrobiales</taxon>
        <taxon>Brucellaceae</taxon>
        <taxon>Brucella/Ochrobactrum group</taxon>
        <taxon>Brucella</taxon>
    </lineage>
</organism>